<dbReference type="EMBL" id="JAQNDN010000010">
    <property type="protein sequence ID" value="MDC0669772.1"/>
    <property type="molecule type" value="Genomic_DNA"/>
</dbReference>
<dbReference type="SUPFAM" id="SSF48452">
    <property type="entry name" value="TPR-like"/>
    <property type="match status" value="1"/>
</dbReference>
<comment type="caution">
    <text evidence="1">The sequence shown here is derived from an EMBL/GenBank/DDBJ whole genome shotgun (WGS) entry which is preliminary data.</text>
</comment>
<evidence type="ECO:0000313" key="1">
    <source>
        <dbReference type="EMBL" id="MDC0669772.1"/>
    </source>
</evidence>
<dbReference type="Proteomes" id="UP001217838">
    <property type="component" value="Unassembled WGS sequence"/>
</dbReference>
<keyword evidence="2" id="KW-1185">Reference proteome</keyword>
<dbReference type="InterPro" id="IPR029035">
    <property type="entry name" value="DHS-like_NAD/FAD-binding_dom"/>
</dbReference>
<dbReference type="Pfam" id="PF13289">
    <property type="entry name" value="SIR2_2"/>
    <property type="match status" value="1"/>
</dbReference>
<gene>
    <name evidence="1" type="ORF">POL58_18610</name>
</gene>
<dbReference type="RefSeq" id="WP_271999575.1">
    <property type="nucleotide sequence ID" value="NZ_JAQNDN010000010.1"/>
</dbReference>
<protein>
    <recommendedName>
        <fullName evidence="3">SIR2-like domain-containing protein</fullName>
    </recommendedName>
</protein>
<reference evidence="1 2" key="1">
    <citation type="submission" date="2022-11" db="EMBL/GenBank/DDBJ databases">
        <title>Minimal conservation of predation-associated metabolite biosynthetic gene clusters underscores biosynthetic potential of Myxococcota including descriptions for ten novel species: Archangium lansinium sp. nov., Myxococcus landrumus sp. nov., Nannocystis bai.</title>
        <authorList>
            <person name="Ahearne A."/>
            <person name="Stevens C."/>
            <person name="Dowd S."/>
        </authorList>
    </citation>
    <scope>NUCLEOTIDE SEQUENCE [LARGE SCALE GENOMIC DNA]</scope>
    <source>
        <strain evidence="1 2">NCELM</strain>
    </source>
</reference>
<dbReference type="Gene3D" id="3.40.50.1220">
    <property type="entry name" value="TPP-binding domain"/>
    <property type="match status" value="1"/>
</dbReference>
<evidence type="ECO:0008006" key="3">
    <source>
        <dbReference type="Google" id="ProtNLM"/>
    </source>
</evidence>
<name>A0ABT5B9P3_9BACT</name>
<proteinExistence type="predicted"/>
<dbReference type="Gene3D" id="1.25.40.10">
    <property type="entry name" value="Tetratricopeptide repeat domain"/>
    <property type="match status" value="1"/>
</dbReference>
<evidence type="ECO:0000313" key="2">
    <source>
        <dbReference type="Proteomes" id="UP001217838"/>
    </source>
</evidence>
<dbReference type="SUPFAM" id="SSF52467">
    <property type="entry name" value="DHS-like NAD/FAD-binding domain"/>
    <property type="match status" value="1"/>
</dbReference>
<accession>A0ABT5B9P3</accession>
<organism evidence="1 2">
    <name type="scientific">Nannocystis radixulma</name>
    <dbReference type="NCBI Taxonomy" id="2995305"/>
    <lineage>
        <taxon>Bacteria</taxon>
        <taxon>Pseudomonadati</taxon>
        <taxon>Myxococcota</taxon>
        <taxon>Polyangia</taxon>
        <taxon>Nannocystales</taxon>
        <taxon>Nannocystaceae</taxon>
        <taxon>Nannocystis</taxon>
    </lineage>
</organism>
<sequence>MPAVLRSPTTWTLTGFLEHFRFVHQSMRDHAYAWVLGAGASKASGIPLAGELVQRWLGELHRRATGGGQPLAEWATADNLEIPDFRYEQAASFYSRVYERRFADNPDEGYAYLEHLMSDKDPSPGYSLLAQILEKTPHKVCISTNFDNLVADALSIYTSTFPLNIGHESLASFVKVVNRRPVVCKIHRDLLLGPKNDTRSLRRLHESWAAALRALFAQFTPLFIGYGGNDDSLMDLLESLDPGDIKGQMIWCYYERSEPSERIRELIKQHRGALVPVPDFDMLMILLGAELGLEPIDNAIEERAKQRAQRYRDRLINLDTTAYPTVRRTLQGAFERAGGPLVWRNKATDEPSTDRREAIFRQGLEQYPNDQWLRFEFAAFMYYHDRGLTETRERLTSLLPHDKELDFRPSFYLAGLDVDARNLRAAERTLSRMQDGQYTYLKPFALAILREVQGDLVEAERLFRELASPGSGFLVNILAEFLWRRGLLDEAEQCFRGAFDGEPWNPDNISRLATFLWQARDDRPSAAHLFRTALDRTASTNLTLLRAATFFLAVGDTSQLRTAFSLMDSRPMDSSLTERRVLFVRIADGLVRGRDGKPYIAQMQRMLARDYYNALPAPPLLAKLLLSLKPRLAPADFDFLTALDIAIHDPAHKPALASFSRWGITPSS</sequence>
<dbReference type="InterPro" id="IPR011990">
    <property type="entry name" value="TPR-like_helical_dom_sf"/>
</dbReference>